<dbReference type="AlphaFoldDB" id="A0A3S0QSR2"/>
<protein>
    <submittedName>
        <fullName evidence="1">Uncharacterized protein</fullName>
    </submittedName>
</protein>
<keyword evidence="2" id="KW-1185">Reference proteome</keyword>
<organism evidence="1 2">
    <name type="scientific">Rhizobium vallis</name>
    <dbReference type="NCBI Taxonomy" id="634290"/>
    <lineage>
        <taxon>Bacteria</taxon>
        <taxon>Pseudomonadati</taxon>
        <taxon>Pseudomonadota</taxon>
        <taxon>Alphaproteobacteria</taxon>
        <taxon>Hyphomicrobiales</taxon>
        <taxon>Rhizobiaceae</taxon>
        <taxon>Rhizobium/Agrobacterium group</taxon>
        <taxon>Rhizobium</taxon>
    </lineage>
</organism>
<name>A0A3S0QSR2_9HYPH</name>
<reference evidence="2" key="1">
    <citation type="submission" date="2018-11" db="EMBL/GenBank/DDBJ databases">
        <title>Rhizobium chutanense sp. nov., isolated from root nodules of Phaseolus vulgaris in China.</title>
        <authorList>
            <person name="Huo Y."/>
        </authorList>
    </citation>
    <scope>NUCLEOTIDE SEQUENCE [LARGE SCALE GENOMIC DNA]</scope>
    <source>
        <strain evidence="2">CCBAU 65647</strain>
    </source>
</reference>
<dbReference type="EMBL" id="RJTH01000001">
    <property type="protein sequence ID" value="RUM26903.1"/>
    <property type="molecule type" value="Genomic_DNA"/>
</dbReference>
<accession>A0A3S0QSR2</accession>
<evidence type="ECO:0000313" key="2">
    <source>
        <dbReference type="Proteomes" id="UP000278823"/>
    </source>
</evidence>
<dbReference type="RefSeq" id="WP_126918890.1">
    <property type="nucleotide sequence ID" value="NZ_ML133686.1"/>
</dbReference>
<proteinExistence type="predicted"/>
<sequence length="67" mass="7156">MDEDTVERLNSISWDLHTRALALMTATQDRDMAMIMSALAVTMEAVQSIDATVNKIDGPCGLGASGD</sequence>
<evidence type="ECO:0000313" key="1">
    <source>
        <dbReference type="EMBL" id="RUM26903.1"/>
    </source>
</evidence>
<dbReference type="OrthoDB" id="8402530at2"/>
<gene>
    <name evidence="1" type="ORF">EFQ99_01485</name>
</gene>
<dbReference type="Proteomes" id="UP000278823">
    <property type="component" value="Unassembled WGS sequence"/>
</dbReference>
<comment type="caution">
    <text evidence="1">The sequence shown here is derived from an EMBL/GenBank/DDBJ whole genome shotgun (WGS) entry which is preliminary data.</text>
</comment>